<gene>
    <name evidence="2" type="ORF">ACFQ2F_09760</name>
</gene>
<keyword evidence="1" id="KW-0472">Membrane</keyword>
<dbReference type="EMBL" id="JBHTJO010000001">
    <property type="protein sequence ID" value="MFD0987379.1"/>
    <property type="molecule type" value="Genomic_DNA"/>
</dbReference>
<dbReference type="Proteomes" id="UP001597102">
    <property type="component" value="Unassembled WGS sequence"/>
</dbReference>
<dbReference type="RefSeq" id="WP_379089237.1">
    <property type="nucleotide sequence ID" value="NZ_JBHTJO010000001.1"/>
</dbReference>
<sequence>MLRTLMIISGGFEFVFGISVLVMVARGVTVSGVTREQATLLGIVTVVLGLAALIMNNRLDTPLGLGTAYGLWFYNVIAALILIYISMNVTDSLIRGGAAIHTVLGLLFTYALFAPGHLE</sequence>
<keyword evidence="1" id="KW-1133">Transmembrane helix</keyword>
<reference evidence="3" key="1">
    <citation type="journal article" date="2019" name="Int. J. Syst. Evol. Microbiol.">
        <title>The Global Catalogue of Microorganisms (GCM) 10K type strain sequencing project: providing services to taxonomists for standard genome sequencing and annotation.</title>
        <authorList>
            <consortium name="The Broad Institute Genomics Platform"/>
            <consortium name="The Broad Institute Genome Sequencing Center for Infectious Disease"/>
            <person name="Wu L."/>
            <person name="Ma J."/>
        </authorList>
    </citation>
    <scope>NUCLEOTIDE SEQUENCE [LARGE SCALE GENOMIC DNA]</scope>
    <source>
        <strain evidence="3">CCUG 61697</strain>
    </source>
</reference>
<feature type="transmembrane region" description="Helical" evidence="1">
    <location>
        <begin position="93"/>
        <end position="113"/>
    </location>
</feature>
<keyword evidence="1" id="KW-0812">Transmembrane</keyword>
<feature type="transmembrane region" description="Helical" evidence="1">
    <location>
        <begin position="6"/>
        <end position="25"/>
    </location>
</feature>
<feature type="transmembrane region" description="Helical" evidence="1">
    <location>
        <begin position="67"/>
        <end position="86"/>
    </location>
</feature>
<protein>
    <submittedName>
        <fullName evidence="2">Uncharacterized protein</fullName>
    </submittedName>
</protein>
<evidence type="ECO:0000313" key="2">
    <source>
        <dbReference type="EMBL" id="MFD0987379.1"/>
    </source>
</evidence>
<evidence type="ECO:0000256" key="1">
    <source>
        <dbReference type="SAM" id="Phobius"/>
    </source>
</evidence>
<name>A0ABW3JAQ8_9HYPH</name>
<organism evidence="2 3">
    <name type="scientific">Methyloligella solikamskensis</name>
    <dbReference type="NCBI Taxonomy" id="1177756"/>
    <lineage>
        <taxon>Bacteria</taxon>
        <taxon>Pseudomonadati</taxon>
        <taxon>Pseudomonadota</taxon>
        <taxon>Alphaproteobacteria</taxon>
        <taxon>Hyphomicrobiales</taxon>
        <taxon>Hyphomicrobiaceae</taxon>
        <taxon>Methyloligella</taxon>
    </lineage>
</organism>
<comment type="caution">
    <text evidence="2">The sequence shown here is derived from an EMBL/GenBank/DDBJ whole genome shotgun (WGS) entry which is preliminary data.</text>
</comment>
<proteinExistence type="predicted"/>
<feature type="transmembrane region" description="Helical" evidence="1">
    <location>
        <begin position="37"/>
        <end position="55"/>
    </location>
</feature>
<keyword evidence="3" id="KW-1185">Reference proteome</keyword>
<evidence type="ECO:0000313" key="3">
    <source>
        <dbReference type="Proteomes" id="UP001597102"/>
    </source>
</evidence>
<accession>A0ABW3JAQ8</accession>